<dbReference type="RefSeq" id="WP_163695875.1">
    <property type="nucleotide sequence ID" value="NZ_QXHD01000003.1"/>
</dbReference>
<dbReference type="EMBL" id="QXHD01000003">
    <property type="protein sequence ID" value="NEZ54326.1"/>
    <property type="molecule type" value="Genomic_DNA"/>
</dbReference>
<comment type="caution">
    <text evidence="1">The sequence shown here is derived from an EMBL/GenBank/DDBJ whole genome shotgun (WGS) entry which is preliminary data.</text>
</comment>
<evidence type="ECO:0000313" key="1">
    <source>
        <dbReference type="EMBL" id="NEZ54326.1"/>
    </source>
</evidence>
<sequence>MPQPRPKRDAKAIEQVINAASDDGADLGPRVPVSKGVGKNKRPDYQKLLVYIPVDLHRALKREAFDSDGDVDMSDIIAELLAERYQVDLERLIAR</sequence>
<dbReference type="AlphaFoldDB" id="A0A6M0RDM9"/>
<accession>A0A6M0RDM9</accession>
<name>A0A6M0RDM9_9CYAN</name>
<reference evidence="1 2" key="1">
    <citation type="journal article" date="2020" name="Microb. Ecol.">
        <title>Ecogenomics of the Marine Benthic Filamentous Cyanobacterium Adonisia.</title>
        <authorList>
            <person name="Walter J.M."/>
            <person name="Coutinho F.H."/>
            <person name="Leomil L."/>
            <person name="Hargreaves P.I."/>
            <person name="Campeao M.E."/>
            <person name="Vieira V.V."/>
            <person name="Silva B.S."/>
            <person name="Fistarol G.O."/>
            <person name="Salomon P.S."/>
            <person name="Sawabe T."/>
            <person name="Mino S."/>
            <person name="Hosokawa M."/>
            <person name="Miyashita H."/>
            <person name="Maruyama F."/>
            <person name="van Verk M.C."/>
            <person name="Dutilh B.E."/>
            <person name="Thompson C.C."/>
            <person name="Thompson F.L."/>
        </authorList>
    </citation>
    <scope>NUCLEOTIDE SEQUENCE [LARGE SCALE GENOMIC DNA]</scope>
    <source>
        <strain evidence="1 2">CCMR0081</strain>
    </source>
</reference>
<keyword evidence="2" id="KW-1185">Reference proteome</keyword>
<organism evidence="1 2">
    <name type="scientific">Adonisia turfae CCMR0081</name>
    <dbReference type="NCBI Taxonomy" id="2292702"/>
    <lineage>
        <taxon>Bacteria</taxon>
        <taxon>Bacillati</taxon>
        <taxon>Cyanobacteriota</taxon>
        <taxon>Adonisia</taxon>
        <taxon>Adonisia turfae</taxon>
    </lineage>
</organism>
<evidence type="ECO:0000313" key="2">
    <source>
        <dbReference type="Proteomes" id="UP000481033"/>
    </source>
</evidence>
<dbReference type="Proteomes" id="UP000481033">
    <property type="component" value="Unassembled WGS sequence"/>
</dbReference>
<protein>
    <recommendedName>
        <fullName evidence="3">CopG family transcriptional regulator</fullName>
    </recommendedName>
</protein>
<gene>
    <name evidence="1" type="ORF">DXZ20_01140</name>
</gene>
<evidence type="ECO:0008006" key="3">
    <source>
        <dbReference type="Google" id="ProtNLM"/>
    </source>
</evidence>
<proteinExistence type="predicted"/>